<evidence type="ECO:0000256" key="3">
    <source>
        <dbReference type="ARBA" id="ARBA00022806"/>
    </source>
</evidence>
<name>H5UR84_9MICO</name>
<dbReference type="InterPro" id="IPR007502">
    <property type="entry name" value="Helicase-assoc_dom"/>
</dbReference>
<dbReference type="InterPro" id="IPR013689">
    <property type="entry name" value="RNA_helicase_ATP-dep_HrpB_C"/>
</dbReference>
<accession>H5UR84</accession>
<dbReference type="PROSITE" id="PS51194">
    <property type="entry name" value="HELICASE_CTER"/>
    <property type="match status" value="1"/>
</dbReference>
<dbReference type="eggNOG" id="COG1643">
    <property type="taxonomic scope" value="Bacteria"/>
</dbReference>
<sequence>MTRPFDLARIGAGLPFAEALPALRTALGRGAVVVEAPAGTGKTTLVPPAAANEVPGRVVLTQPRRIAADAAARRLATLTGTAVGDLVGVTVRGRHDVGPRTRIEVVTPGVLLRRLLADPDLPGVDAVVLDEIHERGLDTDLLLGMLAEVRALREDLVLVAMSATLDARRFATLLDAEVVHADGVLHPLEVAWVPPPGPFADARGVTPEFLGHVAAVTAEAVGPTSSTGAAGAADSMRAPGRDALVFLPGVREVDRVAGMLAGRVGGAEVLTLHGGLPLAEQHRVTGGRGPADPPRVVVTTALAESSLTVPGVGLVVDAGLSREPRRDAARGMTGLVTVRCSQDAATQRAGRAAREGPGRVVRCYDERTWAAMPTHVTPEVASSDLTGAALTLAVWGAPGGDGLALPDPLPEAALADAVATLADLGAVDGDGRATDVGRRLALVPADPRWARALLDGARRVGVGAAADVVAMLADDHRPEGADLTRLLTELRSGRHRGSGRWRQESARLHRVATARRGGKSDGPPPERTVAGPAAPGVVVALARPEWVARRRGDSYLLAAGTRASLPPRSPLAGQEWLAIADVSRVAGRVADATGAVVRAAAPLTEEAAIAAAAPLLREEERCVLDDGRILARRVRRLGAIELTATPTTPTPVATADAWRDGLARAGLGVLPWTPAATALRRRLAFCRRHLGDPWPDVTDDALLGRLADWFDLTATRVADVDLHSALQARLPWPEAAGFDELAPERLVVADGTRARVEYPEVNDPEGRPVVAVRLQSCFGMTETPRLADGRVPVLFHLLSPARRPLAVTDDLASFWAGPYAQVRAEMRGRYPKHPWPQRPS</sequence>
<evidence type="ECO:0000259" key="5">
    <source>
        <dbReference type="PROSITE" id="PS51192"/>
    </source>
</evidence>
<dbReference type="InterPro" id="IPR027417">
    <property type="entry name" value="P-loop_NTPase"/>
</dbReference>
<dbReference type="PIRSF" id="PIRSF005496">
    <property type="entry name" value="ATP_hel_hrpB"/>
    <property type="match status" value="1"/>
</dbReference>
<dbReference type="NCBIfam" id="TIGR01970">
    <property type="entry name" value="DEAH_box_HrpB"/>
    <property type="match status" value="1"/>
</dbReference>
<keyword evidence="4" id="KW-0067">ATP-binding</keyword>
<dbReference type="Gene3D" id="1.20.120.1080">
    <property type="match status" value="1"/>
</dbReference>
<dbReference type="PANTHER" id="PTHR43519">
    <property type="entry name" value="ATP-DEPENDENT RNA HELICASE HRPB"/>
    <property type="match status" value="1"/>
</dbReference>
<dbReference type="GO" id="GO:0004386">
    <property type="term" value="F:helicase activity"/>
    <property type="evidence" value="ECO:0007669"/>
    <property type="project" value="UniProtKB-KW"/>
</dbReference>
<keyword evidence="3 7" id="KW-0347">Helicase</keyword>
<dbReference type="RefSeq" id="WP_009482140.1">
    <property type="nucleotide sequence ID" value="NZ_BAFE01000047.1"/>
</dbReference>
<evidence type="ECO:0000259" key="6">
    <source>
        <dbReference type="PROSITE" id="PS51194"/>
    </source>
</evidence>
<dbReference type="AlphaFoldDB" id="H5UR84"/>
<feature type="domain" description="Helicase C-terminal" evidence="6">
    <location>
        <begin position="231"/>
        <end position="396"/>
    </location>
</feature>
<dbReference type="SMART" id="SM00490">
    <property type="entry name" value="HELICc"/>
    <property type="match status" value="1"/>
</dbReference>
<dbReference type="GO" id="GO:0005524">
    <property type="term" value="F:ATP binding"/>
    <property type="evidence" value="ECO:0007669"/>
    <property type="project" value="UniProtKB-KW"/>
</dbReference>
<dbReference type="Pfam" id="PF00271">
    <property type="entry name" value="Helicase_C"/>
    <property type="match status" value="1"/>
</dbReference>
<dbReference type="SUPFAM" id="SSF52540">
    <property type="entry name" value="P-loop containing nucleoside triphosphate hydrolases"/>
    <property type="match status" value="1"/>
</dbReference>
<evidence type="ECO:0000256" key="4">
    <source>
        <dbReference type="ARBA" id="ARBA00022840"/>
    </source>
</evidence>
<dbReference type="Proteomes" id="UP000004367">
    <property type="component" value="Unassembled WGS sequence"/>
</dbReference>
<dbReference type="EMBL" id="BAFE01000047">
    <property type="protein sequence ID" value="GAB48242.1"/>
    <property type="molecule type" value="Genomic_DNA"/>
</dbReference>
<keyword evidence="2" id="KW-0378">Hydrolase</keyword>
<organism evidence="7 8">
    <name type="scientific">Mobilicoccus pelagius NBRC 104925</name>
    <dbReference type="NCBI Taxonomy" id="1089455"/>
    <lineage>
        <taxon>Bacteria</taxon>
        <taxon>Bacillati</taxon>
        <taxon>Actinomycetota</taxon>
        <taxon>Actinomycetes</taxon>
        <taxon>Micrococcales</taxon>
        <taxon>Dermatophilaceae</taxon>
        <taxon>Mobilicoccus</taxon>
    </lineage>
</organism>
<dbReference type="Gene3D" id="3.40.50.300">
    <property type="entry name" value="P-loop containing nucleotide triphosphate hydrolases"/>
    <property type="match status" value="2"/>
</dbReference>
<feature type="domain" description="Helicase ATP-binding" evidence="5">
    <location>
        <begin position="23"/>
        <end position="183"/>
    </location>
</feature>
<evidence type="ECO:0000256" key="2">
    <source>
        <dbReference type="ARBA" id="ARBA00022801"/>
    </source>
</evidence>
<dbReference type="SMART" id="SM00847">
    <property type="entry name" value="HA2"/>
    <property type="match status" value="1"/>
</dbReference>
<gene>
    <name evidence="7" type="ORF">MOPEL_067_00920</name>
</gene>
<evidence type="ECO:0000256" key="1">
    <source>
        <dbReference type="ARBA" id="ARBA00022741"/>
    </source>
</evidence>
<dbReference type="InterPro" id="IPR010225">
    <property type="entry name" value="HrpB"/>
</dbReference>
<dbReference type="InterPro" id="IPR048333">
    <property type="entry name" value="HA2_WH"/>
</dbReference>
<dbReference type="GO" id="GO:0003676">
    <property type="term" value="F:nucleic acid binding"/>
    <property type="evidence" value="ECO:0007669"/>
    <property type="project" value="InterPro"/>
</dbReference>
<dbReference type="STRING" id="1089455.MOPEL_067_00920"/>
<dbReference type="InterPro" id="IPR014001">
    <property type="entry name" value="Helicase_ATP-bd"/>
</dbReference>
<evidence type="ECO:0000313" key="8">
    <source>
        <dbReference type="Proteomes" id="UP000004367"/>
    </source>
</evidence>
<proteinExistence type="predicted"/>
<dbReference type="Pfam" id="PF00270">
    <property type="entry name" value="DEAD"/>
    <property type="match status" value="1"/>
</dbReference>
<dbReference type="PANTHER" id="PTHR43519:SF1">
    <property type="entry name" value="ATP-DEPENDENT RNA HELICASE HRPB"/>
    <property type="match status" value="1"/>
</dbReference>
<dbReference type="SMART" id="SM00487">
    <property type="entry name" value="DEXDc"/>
    <property type="match status" value="1"/>
</dbReference>
<evidence type="ECO:0000313" key="7">
    <source>
        <dbReference type="EMBL" id="GAB48242.1"/>
    </source>
</evidence>
<dbReference type="OrthoDB" id="9805617at2"/>
<dbReference type="CDD" id="cd18791">
    <property type="entry name" value="SF2_C_RHA"/>
    <property type="match status" value="1"/>
</dbReference>
<keyword evidence="1" id="KW-0547">Nucleotide-binding</keyword>
<keyword evidence="8" id="KW-1185">Reference proteome</keyword>
<dbReference type="Pfam" id="PF08482">
    <property type="entry name" value="HrpB_C"/>
    <property type="match status" value="1"/>
</dbReference>
<dbReference type="PROSITE" id="PS51192">
    <property type="entry name" value="HELICASE_ATP_BIND_1"/>
    <property type="match status" value="1"/>
</dbReference>
<reference evidence="7 8" key="1">
    <citation type="submission" date="2012-02" db="EMBL/GenBank/DDBJ databases">
        <title>Whole genome shotgun sequence of Mobilicoccus pelagius NBRC 104925.</title>
        <authorList>
            <person name="Yoshida Y."/>
            <person name="Hosoyama A."/>
            <person name="Tsuchikane K."/>
            <person name="Katsumata H."/>
            <person name="Yamazaki S."/>
            <person name="Fujita N."/>
        </authorList>
    </citation>
    <scope>NUCLEOTIDE SEQUENCE [LARGE SCALE GENOMIC DNA]</scope>
    <source>
        <strain evidence="7 8">NBRC 104925</strain>
    </source>
</reference>
<dbReference type="InterPro" id="IPR001650">
    <property type="entry name" value="Helicase_C-like"/>
</dbReference>
<dbReference type="InterPro" id="IPR011545">
    <property type="entry name" value="DEAD/DEAH_box_helicase_dom"/>
</dbReference>
<dbReference type="GO" id="GO:0016787">
    <property type="term" value="F:hydrolase activity"/>
    <property type="evidence" value="ECO:0007669"/>
    <property type="project" value="UniProtKB-KW"/>
</dbReference>
<dbReference type="Pfam" id="PF04408">
    <property type="entry name" value="WHD_HA2"/>
    <property type="match status" value="1"/>
</dbReference>
<comment type="caution">
    <text evidence="7">The sequence shown here is derived from an EMBL/GenBank/DDBJ whole genome shotgun (WGS) entry which is preliminary data.</text>
</comment>
<protein>
    <submittedName>
        <fullName evidence="7">Putative ATP-dependent helicase</fullName>
    </submittedName>
</protein>